<dbReference type="Proteomes" id="UP000728032">
    <property type="component" value="Unassembled WGS sequence"/>
</dbReference>
<dbReference type="GO" id="GO:0005524">
    <property type="term" value="F:ATP binding"/>
    <property type="evidence" value="ECO:0007669"/>
    <property type="project" value="UniProtKB-UniRule"/>
</dbReference>
<feature type="compositionally biased region" description="Polar residues" evidence="8">
    <location>
        <begin position="116"/>
        <end position="125"/>
    </location>
</feature>
<dbReference type="Pfam" id="PF00433">
    <property type="entry name" value="Pkinase_C"/>
    <property type="match status" value="1"/>
</dbReference>
<dbReference type="EMBL" id="CAJPVJ010000075">
    <property type="protein sequence ID" value="CAG2160272.1"/>
    <property type="molecule type" value="Genomic_DNA"/>
</dbReference>
<keyword evidence="6 7" id="KW-0067">ATP-binding</keyword>
<dbReference type="InterPro" id="IPR000961">
    <property type="entry name" value="AGC-kinase_C"/>
</dbReference>
<dbReference type="AlphaFoldDB" id="A0A7R9Q985"/>
<dbReference type="InterPro" id="IPR008271">
    <property type="entry name" value="Ser/Thr_kinase_AS"/>
</dbReference>
<evidence type="ECO:0000256" key="5">
    <source>
        <dbReference type="ARBA" id="ARBA00022777"/>
    </source>
</evidence>
<keyword evidence="1" id="KW-0723">Serine/threonine-protein kinase</keyword>
<evidence type="ECO:0000259" key="10">
    <source>
        <dbReference type="PROSITE" id="PS51285"/>
    </source>
</evidence>
<reference evidence="11" key="1">
    <citation type="submission" date="2020-11" db="EMBL/GenBank/DDBJ databases">
        <authorList>
            <person name="Tran Van P."/>
        </authorList>
    </citation>
    <scope>NUCLEOTIDE SEQUENCE</scope>
</reference>
<keyword evidence="3" id="KW-0808">Transferase</keyword>
<evidence type="ECO:0000259" key="9">
    <source>
        <dbReference type="PROSITE" id="PS50011"/>
    </source>
</evidence>
<accession>A0A7R9Q985</accession>
<feature type="region of interest" description="Disordered" evidence="8">
    <location>
        <begin position="206"/>
        <end position="226"/>
    </location>
</feature>
<keyword evidence="4 7" id="KW-0547">Nucleotide-binding</keyword>
<dbReference type="InterPro" id="IPR017892">
    <property type="entry name" value="Pkinase_C"/>
</dbReference>
<gene>
    <name evidence="11" type="ORF">ONB1V03_LOCUS757</name>
</gene>
<name>A0A7R9Q985_9ACAR</name>
<evidence type="ECO:0000256" key="4">
    <source>
        <dbReference type="ARBA" id="ARBA00022741"/>
    </source>
</evidence>
<dbReference type="InterPro" id="IPR000719">
    <property type="entry name" value="Prot_kinase_dom"/>
</dbReference>
<dbReference type="InterPro" id="IPR017441">
    <property type="entry name" value="Protein_kinase_ATP_BS"/>
</dbReference>
<evidence type="ECO:0000256" key="1">
    <source>
        <dbReference type="ARBA" id="ARBA00022527"/>
    </source>
</evidence>
<dbReference type="SUPFAM" id="SSF56112">
    <property type="entry name" value="Protein kinase-like (PK-like)"/>
    <property type="match status" value="1"/>
</dbReference>
<evidence type="ECO:0000256" key="6">
    <source>
        <dbReference type="ARBA" id="ARBA00022840"/>
    </source>
</evidence>
<evidence type="ECO:0000313" key="12">
    <source>
        <dbReference type="Proteomes" id="UP000728032"/>
    </source>
</evidence>
<dbReference type="Gene3D" id="3.30.200.20">
    <property type="entry name" value="Phosphorylase Kinase, domain 1"/>
    <property type="match status" value="3"/>
</dbReference>
<proteinExistence type="predicted"/>
<evidence type="ECO:0000256" key="2">
    <source>
        <dbReference type="ARBA" id="ARBA00022553"/>
    </source>
</evidence>
<keyword evidence="12" id="KW-1185">Reference proteome</keyword>
<evidence type="ECO:0000313" key="11">
    <source>
        <dbReference type="EMBL" id="CAD7637334.1"/>
    </source>
</evidence>
<dbReference type="SMART" id="SM00133">
    <property type="entry name" value="S_TK_X"/>
    <property type="match status" value="1"/>
</dbReference>
<organism evidence="11">
    <name type="scientific">Oppiella nova</name>
    <dbReference type="NCBI Taxonomy" id="334625"/>
    <lineage>
        <taxon>Eukaryota</taxon>
        <taxon>Metazoa</taxon>
        <taxon>Ecdysozoa</taxon>
        <taxon>Arthropoda</taxon>
        <taxon>Chelicerata</taxon>
        <taxon>Arachnida</taxon>
        <taxon>Acari</taxon>
        <taxon>Acariformes</taxon>
        <taxon>Sarcoptiformes</taxon>
        <taxon>Oribatida</taxon>
        <taxon>Brachypylina</taxon>
        <taxon>Oppioidea</taxon>
        <taxon>Oppiidae</taxon>
        <taxon>Oppiella</taxon>
    </lineage>
</organism>
<dbReference type="PROSITE" id="PS00108">
    <property type="entry name" value="PROTEIN_KINASE_ST"/>
    <property type="match status" value="1"/>
</dbReference>
<dbReference type="SMART" id="SM00220">
    <property type="entry name" value="S_TKc"/>
    <property type="match status" value="1"/>
</dbReference>
<dbReference type="InterPro" id="IPR011009">
    <property type="entry name" value="Kinase-like_dom_sf"/>
</dbReference>
<dbReference type="Gene3D" id="1.10.510.10">
    <property type="entry name" value="Transferase(Phosphotransferase) domain 1"/>
    <property type="match status" value="2"/>
</dbReference>
<dbReference type="FunFam" id="1.10.510.10:FF:000048">
    <property type="entry name" value="Protein kinase C"/>
    <property type="match status" value="1"/>
</dbReference>
<protein>
    <submittedName>
        <fullName evidence="11">Uncharacterized protein</fullName>
    </submittedName>
</protein>
<dbReference type="EMBL" id="OC914900">
    <property type="protein sequence ID" value="CAD7637334.1"/>
    <property type="molecule type" value="Genomic_DNA"/>
</dbReference>
<sequence>MEGTITGTTPSLKSVDSQALKVSAIEFRYEFEGVFDHLFYKIRRNPKFRGRRRVFREREHNLGQTASQRRSSITWDLPKSFTTDVKASDEPPISEDSEQNQDFETRDAESVAPITESKQNESVSQVFNKSDNLDEIHKELKNEEIIEELRVKENIIDKSVSNELQTSYKGSQLVTDILTIHTAVVMPEPSGAPIGFIQQKAVSLKSKAPKEQTNKTTEKTPKKKKVKKKDVLKVRKDLNENIVNEVILDKKKVLDLTPKRIKFRKYTFDDFNLLKVLGRGSFGKVLLAELKQHSVYFAIKCLKKHSVIEDDDIESIMIERKNYLCFAMEWCCGGDLMFHVQKSGKFDENKARFYASEILCAVEFMHSKGIVYRDLKLDNIMIDQKGHLRLVDFGMCLGQIYREDLLPSNFCGTPEYMAPEIIKGVKYNQSVDFWSFGVLLYEMVVGTSPFHGTDEEELLWNLLSKAPEQRLGMPTCPAGSIRSQTFFKGVEWTKVEKCQIKAPFIPELSSPFDVSYFDEYFTKEEPNLTPVCPKITQSIDQTLFDGFSYTNHKMTD</sequence>
<evidence type="ECO:0000256" key="7">
    <source>
        <dbReference type="PROSITE-ProRule" id="PRU10141"/>
    </source>
</evidence>
<feature type="domain" description="Protein kinase" evidence="9">
    <location>
        <begin position="271"/>
        <end position="556"/>
    </location>
</feature>
<feature type="region of interest" description="Disordered" evidence="8">
    <location>
        <begin position="83"/>
        <end position="125"/>
    </location>
</feature>
<dbReference type="PROSITE" id="PS51285">
    <property type="entry name" value="AGC_KINASE_CTER"/>
    <property type="match status" value="1"/>
</dbReference>
<dbReference type="GO" id="GO:0004674">
    <property type="term" value="F:protein serine/threonine kinase activity"/>
    <property type="evidence" value="ECO:0007669"/>
    <property type="project" value="UniProtKB-KW"/>
</dbReference>
<evidence type="ECO:0000256" key="8">
    <source>
        <dbReference type="SAM" id="MobiDB-lite"/>
    </source>
</evidence>
<feature type="domain" description="AGC-kinase C-terminal" evidence="10">
    <location>
        <begin position="488"/>
        <end position="556"/>
    </location>
</feature>
<evidence type="ECO:0000256" key="3">
    <source>
        <dbReference type="ARBA" id="ARBA00022679"/>
    </source>
</evidence>
<dbReference type="PROSITE" id="PS50011">
    <property type="entry name" value="PROTEIN_KINASE_DOM"/>
    <property type="match status" value="1"/>
</dbReference>
<dbReference type="PANTHER" id="PTHR24351">
    <property type="entry name" value="RIBOSOMAL PROTEIN S6 KINASE"/>
    <property type="match status" value="1"/>
</dbReference>
<dbReference type="Pfam" id="PF00069">
    <property type="entry name" value="Pkinase"/>
    <property type="match status" value="1"/>
</dbReference>
<dbReference type="OrthoDB" id="10047816at2759"/>
<dbReference type="PROSITE" id="PS00107">
    <property type="entry name" value="PROTEIN_KINASE_ATP"/>
    <property type="match status" value="1"/>
</dbReference>
<feature type="compositionally biased region" description="Acidic residues" evidence="8">
    <location>
        <begin position="92"/>
        <end position="101"/>
    </location>
</feature>
<feature type="binding site" evidence="7">
    <location>
        <position position="300"/>
    </location>
    <ligand>
        <name>ATP</name>
        <dbReference type="ChEBI" id="CHEBI:30616"/>
    </ligand>
</feature>
<keyword evidence="5" id="KW-0418">Kinase</keyword>
<feature type="compositionally biased region" description="Basic and acidic residues" evidence="8">
    <location>
        <begin position="208"/>
        <end position="220"/>
    </location>
</feature>
<keyword evidence="2" id="KW-0597">Phosphoprotein</keyword>